<sequence length="96" mass="10678">MKRLMILIMVLGLVTLTGCSELQVIKNATLRELRAEAVSLDTVAHQKEPAQDQFITVPELRPVKKTYVAQAEYNPFLAGGGQRNTTPRKGAWERGN</sequence>
<organism evidence="1 2">
    <name type="scientific">Geobacter argillaceus</name>
    <dbReference type="NCBI Taxonomy" id="345631"/>
    <lineage>
        <taxon>Bacteria</taxon>
        <taxon>Pseudomonadati</taxon>
        <taxon>Thermodesulfobacteriota</taxon>
        <taxon>Desulfuromonadia</taxon>
        <taxon>Geobacterales</taxon>
        <taxon>Geobacteraceae</taxon>
        <taxon>Geobacter</taxon>
    </lineage>
</organism>
<dbReference type="AlphaFoldDB" id="A0A562VJC0"/>
<proteinExistence type="predicted"/>
<dbReference type="Proteomes" id="UP000319449">
    <property type="component" value="Unassembled WGS sequence"/>
</dbReference>
<dbReference type="RefSeq" id="WP_145023856.1">
    <property type="nucleotide sequence ID" value="NZ_VLLN01000018.1"/>
</dbReference>
<dbReference type="OrthoDB" id="9998876at2"/>
<protein>
    <submittedName>
        <fullName evidence="1">Uncharacterized protein</fullName>
    </submittedName>
</protein>
<comment type="caution">
    <text evidence="1">The sequence shown here is derived from an EMBL/GenBank/DDBJ whole genome shotgun (WGS) entry which is preliminary data.</text>
</comment>
<dbReference type="EMBL" id="VLLN01000018">
    <property type="protein sequence ID" value="TWJ18066.1"/>
    <property type="molecule type" value="Genomic_DNA"/>
</dbReference>
<keyword evidence="2" id="KW-1185">Reference proteome</keyword>
<evidence type="ECO:0000313" key="2">
    <source>
        <dbReference type="Proteomes" id="UP000319449"/>
    </source>
</evidence>
<reference evidence="1 2" key="1">
    <citation type="submission" date="2019-07" db="EMBL/GenBank/DDBJ databases">
        <title>Genomic Encyclopedia of Archaeal and Bacterial Type Strains, Phase II (KMG-II): from individual species to whole genera.</title>
        <authorList>
            <person name="Goeker M."/>
        </authorList>
    </citation>
    <scope>NUCLEOTIDE SEQUENCE [LARGE SCALE GENOMIC DNA]</scope>
    <source>
        <strain evidence="1 2">ATCC BAA-1139</strain>
    </source>
</reference>
<gene>
    <name evidence="1" type="ORF">JN12_02827</name>
</gene>
<evidence type="ECO:0000313" key="1">
    <source>
        <dbReference type="EMBL" id="TWJ18066.1"/>
    </source>
</evidence>
<accession>A0A562VJC0</accession>
<dbReference type="PROSITE" id="PS51257">
    <property type="entry name" value="PROKAR_LIPOPROTEIN"/>
    <property type="match status" value="1"/>
</dbReference>
<name>A0A562VJC0_9BACT</name>